<feature type="transmembrane region" description="Helical" evidence="16">
    <location>
        <begin position="1095"/>
        <end position="1116"/>
    </location>
</feature>
<dbReference type="Pfam" id="PF10300">
    <property type="entry name" value="Iml2-TPR_39"/>
    <property type="match status" value="2"/>
</dbReference>
<feature type="compositionally biased region" description="Polar residues" evidence="15">
    <location>
        <begin position="898"/>
        <end position="912"/>
    </location>
</feature>
<dbReference type="PANTHER" id="PTHR31859">
    <property type="entry name" value="TETRATRICOPEPTIDE REPEAT PROTEIN 39 FAMILY MEMBER"/>
    <property type="match status" value="1"/>
</dbReference>
<keyword evidence="11" id="KW-0175">Coiled coil</keyword>
<evidence type="ECO:0000256" key="6">
    <source>
        <dbReference type="ARBA" id="ARBA00022692"/>
    </source>
</evidence>
<evidence type="ECO:0000259" key="17">
    <source>
        <dbReference type="PROSITE" id="PS50076"/>
    </source>
</evidence>
<dbReference type="PROSITE" id="PS00636">
    <property type="entry name" value="DNAJ_1"/>
    <property type="match status" value="1"/>
</dbReference>
<evidence type="ECO:0000256" key="5">
    <source>
        <dbReference type="ARBA" id="ARBA00015483"/>
    </source>
</evidence>
<evidence type="ECO:0000256" key="15">
    <source>
        <dbReference type="SAM" id="MobiDB-lite"/>
    </source>
</evidence>
<protein>
    <recommendedName>
        <fullName evidence="5">Tetratricopeptide repeat protein 39B</fullName>
    </recommendedName>
</protein>
<dbReference type="SUPFAM" id="SSF63748">
    <property type="entry name" value="Tudor/PWWP/MBT"/>
    <property type="match status" value="1"/>
</dbReference>
<dbReference type="SUPFAM" id="SSF46565">
    <property type="entry name" value="Chaperone J-domain"/>
    <property type="match status" value="1"/>
</dbReference>
<keyword evidence="7" id="KW-0677">Repeat</keyword>
<dbReference type="InterPro" id="IPR019734">
    <property type="entry name" value="TPR_rpt"/>
</dbReference>
<comment type="subcellular location">
    <subcellularLocation>
        <location evidence="2">Endoplasmic reticulum membrane</location>
        <topology evidence="2">Single-pass membrane protein</topology>
    </subcellularLocation>
    <subcellularLocation>
        <location evidence="1">Nucleus</location>
    </subcellularLocation>
</comment>
<keyword evidence="10 16" id="KW-1133">Transmembrane helix</keyword>
<feature type="compositionally biased region" description="Low complexity" evidence="15">
    <location>
        <begin position="116"/>
        <end position="131"/>
    </location>
</feature>
<dbReference type="Gene3D" id="1.10.287.110">
    <property type="entry name" value="DnaJ domain"/>
    <property type="match status" value="1"/>
</dbReference>
<keyword evidence="20" id="KW-1185">Reference proteome</keyword>
<feature type="region of interest" description="Disordered" evidence="15">
    <location>
        <begin position="116"/>
        <end position="248"/>
    </location>
</feature>
<dbReference type="InterPro" id="IPR000313">
    <property type="entry name" value="PWWP_dom"/>
</dbReference>
<feature type="region of interest" description="Disordered" evidence="15">
    <location>
        <begin position="873"/>
        <end position="912"/>
    </location>
</feature>
<dbReference type="CDD" id="cd06257">
    <property type="entry name" value="DnaJ"/>
    <property type="match status" value="1"/>
</dbReference>
<evidence type="ECO:0000256" key="10">
    <source>
        <dbReference type="ARBA" id="ARBA00022989"/>
    </source>
</evidence>
<feature type="non-terminal residue" evidence="19">
    <location>
        <position position="1"/>
    </location>
</feature>
<dbReference type="InterPro" id="IPR001623">
    <property type="entry name" value="DnaJ_domain"/>
</dbReference>
<keyword evidence="9" id="KW-0256">Endoplasmic reticulum</keyword>
<dbReference type="SUPFAM" id="SSF140576">
    <property type="entry name" value="HIV integrase-binding domain"/>
    <property type="match status" value="1"/>
</dbReference>
<feature type="compositionally biased region" description="Basic and acidic residues" evidence="15">
    <location>
        <begin position="368"/>
        <end position="382"/>
    </location>
</feature>
<evidence type="ECO:0000256" key="8">
    <source>
        <dbReference type="ARBA" id="ARBA00022803"/>
    </source>
</evidence>
<feature type="domain" description="PWWP" evidence="18">
    <location>
        <begin position="10"/>
        <end position="67"/>
    </location>
</feature>
<evidence type="ECO:0000256" key="2">
    <source>
        <dbReference type="ARBA" id="ARBA00004389"/>
    </source>
</evidence>
<name>A0A8X7XCV7_POLSE</name>
<dbReference type="InterPro" id="IPR015399">
    <property type="entry name" value="DUF1977_DnaJ-like"/>
</dbReference>
<dbReference type="PROSITE" id="PS50812">
    <property type="entry name" value="PWWP"/>
    <property type="match status" value="1"/>
</dbReference>
<feature type="compositionally biased region" description="Basic residues" evidence="15">
    <location>
        <begin position="157"/>
        <end position="166"/>
    </location>
</feature>
<evidence type="ECO:0000256" key="14">
    <source>
        <dbReference type="ARBA" id="ARBA00023186"/>
    </source>
</evidence>
<comment type="caution">
    <text evidence="19">The sequence shown here is derived from an EMBL/GenBank/DDBJ whole genome shotgun (WGS) entry which is preliminary data.</text>
</comment>
<reference evidence="19 20" key="1">
    <citation type="journal article" date="2021" name="Cell">
        <title>Tracing the genetic footprints of vertebrate landing in non-teleost ray-finned fishes.</title>
        <authorList>
            <person name="Bi X."/>
            <person name="Wang K."/>
            <person name="Yang L."/>
            <person name="Pan H."/>
            <person name="Jiang H."/>
            <person name="Wei Q."/>
            <person name="Fang M."/>
            <person name="Yu H."/>
            <person name="Zhu C."/>
            <person name="Cai Y."/>
            <person name="He Y."/>
            <person name="Gan X."/>
            <person name="Zeng H."/>
            <person name="Yu D."/>
            <person name="Zhu Y."/>
            <person name="Jiang H."/>
            <person name="Qiu Q."/>
            <person name="Yang H."/>
            <person name="Zhang Y.E."/>
            <person name="Wang W."/>
            <person name="Zhu M."/>
            <person name="He S."/>
            <person name="Zhang G."/>
        </authorList>
    </citation>
    <scope>NUCLEOTIDE SEQUENCE [LARGE SCALE GENOMIC DNA]</scope>
    <source>
        <strain evidence="19">Bchr_013</strain>
    </source>
</reference>
<evidence type="ECO:0000256" key="9">
    <source>
        <dbReference type="ARBA" id="ARBA00022824"/>
    </source>
</evidence>
<dbReference type="FunFam" id="2.30.30.140:FF:000017">
    <property type="entry name" value="hepatoma-derived growth factor isoform X1"/>
    <property type="match status" value="1"/>
</dbReference>
<organism evidence="19 20">
    <name type="scientific">Polypterus senegalus</name>
    <name type="common">Senegal bichir</name>
    <dbReference type="NCBI Taxonomy" id="55291"/>
    <lineage>
        <taxon>Eukaryota</taxon>
        <taxon>Metazoa</taxon>
        <taxon>Chordata</taxon>
        <taxon>Craniata</taxon>
        <taxon>Vertebrata</taxon>
        <taxon>Euteleostomi</taxon>
        <taxon>Actinopterygii</taxon>
        <taxon>Polypteriformes</taxon>
        <taxon>Polypteridae</taxon>
        <taxon>Polypterus</taxon>
    </lineage>
</organism>
<feature type="compositionally biased region" description="Basic and acidic residues" evidence="15">
    <location>
        <begin position="882"/>
        <end position="897"/>
    </location>
</feature>
<feature type="compositionally biased region" description="Basic and acidic residues" evidence="15">
    <location>
        <begin position="184"/>
        <end position="204"/>
    </location>
</feature>
<keyword evidence="6 16" id="KW-0812">Transmembrane</keyword>
<dbReference type="SUPFAM" id="SSF48452">
    <property type="entry name" value="TPR-like"/>
    <property type="match status" value="1"/>
</dbReference>
<keyword evidence="12" id="KW-0443">Lipid metabolism</keyword>
<evidence type="ECO:0000259" key="18">
    <source>
        <dbReference type="PROSITE" id="PS50812"/>
    </source>
</evidence>
<evidence type="ECO:0000256" key="3">
    <source>
        <dbReference type="ARBA" id="ARBA00005309"/>
    </source>
</evidence>
<dbReference type="Pfam" id="PF11467">
    <property type="entry name" value="LEDGF"/>
    <property type="match status" value="1"/>
</dbReference>
<dbReference type="EMBL" id="JAATIS010001241">
    <property type="protein sequence ID" value="KAG2466865.1"/>
    <property type="molecule type" value="Genomic_DNA"/>
</dbReference>
<feature type="compositionally biased region" description="Basic and acidic residues" evidence="15">
    <location>
        <begin position="211"/>
        <end position="228"/>
    </location>
</feature>
<evidence type="ECO:0000256" key="11">
    <source>
        <dbReference type="ARBA" id="ARBA00023054"/>
    </source>
</evidence>
<gene>
    <name evidence="19" type="primary">Ttc39b</name>
    <name evidence="19" type="ORF">GTO96_0020241</name>
</gene>
<evidence type="ECO:0000256" key="16">
    <source>
        <dbReference type="SAM" id="Phobius"/>
    </source>
</evidence>
<dbReference type="GO" id="GO:0005789">
    <property type="term" value="C:endoplasmic reticulum membrane"/>
    <property type="evidence" value="ECO:0007669"/>
    <property type="project" value="UniProtKB-SubCell"/>
</dbReference>
<dbReference type="InterPro" id="IPR011990">
    <property type="entry name" value="TPR-like_helical_dom_sf"/>
</dbReference>
<evidence type="ECO:0000256" key="1">
    <source>
        <dbReference type="ARBA" id="ARBA00004123"/>
    </source>
</evidence>
<evidence type="ECO:0000256" key="13">
    <source>
        <dbReference type="ARBA" id="ARBA00023136"/>
    </source>
</evidence>
<dbReference type="Pfam" id="PF00226">
    <property type="entry name" value="DnaJ"/>
    <property type="match status" value="1"/>
</dbReference>
<dbReference type="InterPro" id="IPR035441">
    <property type="entry name" value="TFIIS/LEDGF_dom_sf"/>
</dbReference>
<evidence type="ECO:0000256" key="4">
    <source>
        <dbReference type="ARBA" id="ARBA00006400"/>
    </source>
</evidence>
<feature type="region of interest" description="Disordered" evidence="15">
    <location>
        <begin position="327"/>
        <end position="382"/>
    </location>
</feature>
<dbReference type="InterPro" id="IPR019412">
    <property type="entry name" value="IML2/TPR_39"/>
</dbReference>
<dbReference type="SMART" id="SM00293">
    <property type="entry name" value="PWWP"/>
    <property type="match status" value="1"/>
</dbReference>
<comment type="similarity">
    <text evidence="4">Belongs to the TTC39 family.</text>
</comment>
<dbReference type="InterPro" id="IPR036218">
    <property type="entry name" value="HIVI-bd_sf"/>
</dbReference>
<dbReference type="Gene3D" id="1.20.930.10">
    <property type="entry name" value="Conserved domain common to transcription factors TFIIS, elongin A, CRSP70"/>
    <property type="match status" value="1"/>
</dbReference>
<evidence type="ECO:0000256" key="12">
    <source>
        <dbReference type="ARBA" id="ARBA00023098"/>
    </source>
</evidence>
<dbReference type="Pfam" id="PF09320">
    <property type="entry name" value="DUF1977"/>
    <property type="match status" value="1"/>
</dbReference>
<dbReference type="PANTHER" id="PTHR31859:SF4">
    <property type="entry name" value="TETRATRICOPEPTIDE REPEAT PROTEIN 39B"/>
    <property type="match status" value="1"/>
</dbReference>
<keyword evidence="8" id="KW-0802">TPR repeat</keyword>
<dbReference type="Pfam" id="PF00855">
    <property type="entry name" value="PWWP"/>
    <property type="match status" value="1"/>
</dbReference>
<evidence type="ECO:0000313" key="20">
    <source>
        <dbReference type="Proteomes" id="UP000886611"/>
    </source>
</evidence>
<proteinExistence type="inferred from homology"/>
<feature type="non-terminal residue" evidence="19">
    <location>
        <position position="1225"/>
    </location>
</feature>
<dbReference type="InterPro" id="IPR021567">
    <property type="entry name" value="LEDGF_IBD"/>
</dbReference>
<dbReference type="Gene3D" id="1.25.40.10">
    <property type="entry name" value="Tetratricopeptide repeat domain"/>
    <property type="match status" value="1"/>
</dbReference>
<feature type="compositionally biased region" description="Basic and acidic residues" evidence="15">
    <location>
        <begin position="327"/>
        <end position="351"/>
    </location>
</feature>
<dbReference type="SMART" id="SM00271">
    <property type="entry name" value="DnaJ"/>
    <property type="match status" value="1"/>
</dbReference>
<dbReference type="CDD" id="cd20151">
    <property type="entry name" value="PWWP_PSIP"/>
    <property type="match status" value="1"/>
</dbReference>
<dbReference type="PROSITE" id="PS50076">
    <property type="entry name" value="DNAJ_2"/>
    <property type="match status" value="1"/>
</dbReference>
<keyword evidence="13 16" id="KW-0472">Membrane</keyword>
<feature type="domain" description="J" evidence="17">
    <location>
        <begin position="927"/>
        <end position="991"/>
    </location>
</feature>
<dbReference type="Proteomes" id="UP000886611">
    <property type="component" value="Unassembled WGS sequence"/>
</dbReference>
<dbReference type="PRINTS" id="PR00625">
    <property type="entry name" value="JDOMAIN"/>
</dbReference>
<accession>A0A8X7XCV7</accession>
<dbReference type="InterPro" id="IPR036869">
    <property type="entry name" value="J_dom_sf"/>
</dbReference>
<evidence type="ECO:0000313" key="19">
    <source>
        <dbReference type="EMBL" id="KAG2466865.1"/>
    </source>
</evidence>
<dbReference type="FunFam" id="1.10.287.110:FF:000004">
    <property type="entry name" value="DnaJ (Hsp40) homolog, subfamily B, member 14"/>
    <property type="match status" value="1"/>
</dbReference>
<comment type="similarity">
    <text evidence="3">Belongs to the HDGF family.</text>
</comment>
<dbReference type="GO" id="GO:0005634">
    <property type="term" value="C:nucleus"/>
    <property type="evidence" value="ECO:0007669"/>
    <property type="project" value="UniProtKB-SubCell"/>
</dbReference>
<dbReference type="AlphaFoldDB" id="A0A8X7XCV7"/>
<dbReference type="SMART" id="SM00028">
    <property type="entry name" value="TPR"/>
    <property type="match status" value="3"/>
</dbReference>
<sequence length="1225" mass="137658">MSEVTLDFKPGDLIFAKMKGYPHWPARVDEVPDGAVKPANAKLPIFFFGTHETAFLGPKDIFPYAENKDKYGKPNKRKGFNEGLWEIENNPKVELSDPKSELLAIAQAQAQAQAEAEAQAQAQAQAQTQDQAGKEEVPVSPTLSPPVPPAVPEVVTPKKRGRKPKAAKLLASPNPESEIVAAELNKKKQLAEKPSKLKKAEPKKVGRKRKEKEESGTGEKDGKKEPEVKRRKNAKVEPSPDVQSETEEDVKKCIEALDELGTLQVTTQHLQKHSELIATLKKIRRFKASQDIMDKATMLYNKFKTMFLVGEGDSVISQVLNKSLAEQRQHEEAKKGAVKKVDQAKDQRTDSKTVNGDTTGETGPTQQDQDKEASGDKEERSKDSMYHALGYSTILVMRASMTFEHQDILTGISTMNEALRICQKECQQLLQLTQDLTGKNETYTQFEGGVKLGIGAFNLMLSLLPARILRLLEFIGFSGNREFGLSQLREGVYTHSIRSILCVLTLLLYHTYVTLILGSGECNLVEAEALLEPYLDRFPNAEVKFQECIAAQQEWKQIHHLCYWELMWSCCFRQDWLEGYRFANLLSKESRWSKAIYVYQKAAILSMLPDEVAAKTGENIEELFRQVEGLKQRIAGKSIPTEKFAVRKSRRYSAATPVKLVVPALEMMYVWNGFTIVGKRADLTESLLITIEKAEAALNQDPHPTEYHPDDQCLVQMLKGLCLKHLGRFLQAELCFNQVQASQKSIRYDHYLVPYSLYELGMLYKESGDFRKATSLIESARSLTLRCLWRMCVGGSGVTSRVAQSAEAQRIEGRKRRKMEGNRDEAEKCINIARNALEAGDRDKALKFLNKAQKLFPTDTAKVLLDALTSNGTSAGNGPRCRKAEESCNGKKSKSETDNATPSSGEAAKTFTQEQLEGVQRIKKCKNYYEVLGVGKDASEEDLKKAYRKLALKFHPDKNHAPGATEAFKKIGNAYAVLSNAEKRKQYDLTGSEDVANNSHGRGGGFDFHRGFEADITPEDLFNMFFGGGFPSIKASLCHIDYLFTYDYAINDIVVPVPTGSASTFANGRTRYTNQYGHQTRPERDDERADGGFSMFIQLMPIVVLILISVLSQLMVSTPPYSLYSRPATGQTIKRQTENLHIAYFVSKDFRSEYKGAALQQIEKSVEEDYVTNVRNNCWKERQTKTDLLYAAKVYRDERLRKKAEIMGMENCKELDRLNNLFRGG</sequence>
<feature type="compositionally biased region" description="Polar residues" evidence="15">
    <location>
        <begin position="352"/>
        <end position="367"/>
    </location>
</feature>
<evidence type="ECO:0000256" key="7">
    <source>
        <dbReference type="ARBA" id="ARBA00022737"/>
    </source>
</evidence>
<dbReference type="InterPro" id="IPR018253">
    <property type="entry name" value="DnaJ_domain_CS"/>
</dbReference>
<keyword evidence="14" id="KW-0143">Chaperone</keyword>
<dbReference type="Gene3D" id="2.30.30.140">
    <property type="match status" value="1"/>
</dbReference>